<keyword evidence="2" id="KW-1133">Transmembrane helix</keyword>
<feature type="transmembrane region" description="Helical" evidence="2">
    <location>
        <begin position="74"/>
        <end position="97"/>
    </location>
</feature>
<feature type="transmembrane region" description="Helical" evidence="2">
    <location>
        <begin position="172"/>
        <end position="192"/>
    </location>
</feature>
<gene>
    <name evidence="3" type="ORF">JVT61DRAFT_11790</name>
</gene>
<evidence type="ECO:0000313" key="4">
    <source>
        <dbReference type="Proteomes" id="UP000683000"/>
    </source>
</evidence>
<keyword evidence="2" id="KW-0472">Membrane</keyword>
<protein>
    <submittedName>
        <fullName evidence="3">Uncharacterized protein</fullName>
    </submittedName>
</protein>
<dbReference type="EMBL" id="JAGFBS010000005">
    <property type="protein sequence ID" value="KAG6379331.1"/>
    <property type="molecule type" value="Genomic_DNA"/>
</dbReference>
<proteinExistence type="predicted"/>
<feature type="transmembrane region" description="Helical" evidence="2">
    <location>
        <begin position="235"/>
        <end position="257"/>
    </location>
</feature>
<evidence type="ECO:0000256" key="2">
    <source>
        <dbReference type="SAM" id="Phobius"/>
    </source>
</evidence>
<comment type="caution">
    <text evidence="3">The sequence shown here is derived from an EMBL/GenBank/DDBJ whole genome shotgun (WGS) entry which is preliminary data.</text>
</comment>
<reference evidence="3" key="1">
    <citation type="submission" date="2021-03" db="EMBL/GenBank/DDBJ databases">
        <title>Evolutionary innovations through gain and loss of genes in the ectomycorrhizal Boletales.</title>
        <authorList>
            <person name="Wu G."/>
            <person name="Miyauchi S."/>
            <person name="Morin E."/>
            <person name="Yang Z.-L."/>
            <person name="Xu J."/>
            <person name="Martin F.M."/>
        </authorList>
    </citation>
    <scope>NUCLEOTIDE SEQUENCE</scope>
    <source>
        <strain evidence="3">BR01</strain>
    </source>
</reference>
<dbReference type="OrthoDB" id="10407578at2759"/>
<feature type="region of interest" description="Disordered" evidence="1">
    <location>
        <begin position="1"/>
        <end position="32"/>
    </location>
</feature>
<name>A0A8I2YVT9_9AGAM</name>
<accession>A0A8I2YVT9</accession>
<keyword evidence="4" id="KW-1185">Reference proteome</keyword>
<feature type="transmembrane region" description="Helical" evidence="2">
    <location>
        <begin position="204"/>
        <end position="223"/>
    </location>
</feature>
<sequence length="304" mass="34151">MTLRRQSSATGFFFQTEDCPSTSPPDTSPHRPIDYQASVNGRHRTRFTLHRLLCAAIPAVFTASKFIDGFHGKALTLGLLDLIPAILVFMLNVLSWFESDPPPSYLGWLFDTDWDYLLDITKRGVKDLPRRAKNDPFTSLGIIFGAFSVLLAITSVILLSRNQYPGGYNIDCFHGDSLAFGLILLPATLMVVGGDRHQRNAYKYAFFMSANLTQLATLASWTMEIWSRDRSRISLTLFCIGICLWCITCGLGCFTGHSRKLMQPKCELNNFIALEMDIPHIPLQLFSSVRHTYLFAHPLSMSAI</sequence>
<dbReference type="AlphaFoldDB" id="A0A8I2YVT9"/>
<evidence type="ECO:0000256" key="1">
    <source>
        <dbReference type="SAM" id="MobiDB-lite"/>
    </source>
</evidence>
<organism evidence="3 4">
    <name type="scientific">Boletus reticuloceps</name>
    <dbReference type="NCBI Taxonomy" id="495285"/>
    <lineage>
        <taxon>Eukaryota</taxon>
        <taxon>Fungi</taxon>
        <taxon>Dikarya</taxon>
        <taxon>Basidiomycota</taxon>
        <taxon>Agaricomycotina</taxon>
        <taxon>Agaricomycetes</taxon>
        <taxon>Agaricomycetidae</taxon>
        <taxon>Boletales</taxon>
        <taxon>Boletineae</taxon>
        <taxon>Boletaceae</taxon>
        <taxon>Boletoideae</taxon>
        <taxon>Boletus</taxon>
    </lineage>
</organism>
<feature type="compositionally biased region" description="Polar residues" evidence="1">
    <location>
        <begin position="1"/>
        <end position="10"/>
    </location>
</feature>
<keyword evidence="2" id="KW-0812">Transmembrane</keyword>
<evidence type="ECO:0000313" key="3">
    <source>
        <dbReference type="EMBL" id="KAG6379331.1"/>
    </source>
</evidence>
<feature type="transmembrane region" description="Helical" evidence="2">
    <location>
        <begin position="137"/>
        <end position="160"/>
    </location>
</feature>
<dbReference type="Proteomes" id="UP000683000">
    <property type="component" value="Unassembled WGS sequence"/>
</dbReference>